<keyword evidence="3" id="KW-0227">DNA damage</keyword>
<dbReference type="InterPro" id="IPR051912">
    <property type="entry name" value="Alkylbase_DNA_Glycosylase/TA"/>
</dbReference>
<dbReference type="GO" id="GO:0006307">
    <property type="term" value="P:DNA alkylation repair"/>
    <property type="evidence" value="ECO:0007669"/>
    <property type="project" value="TreeGrafter"/>
</dbReference>
<gene>
    <name evidence="6" type="ORF">IT41_02600</name>
    <name evidence="7" type="ORF">SAMN04487972_104229</name>
</gene>
<feature type="domain" description="HhH-GPD" evidence="5">
    <location>
        <begin position="52"/>
        <end position="200"/>
    </location>
</feature>
<reference evidence="6 8" key="1">
    <citation type="submission" date="2014-09" db="EMBL/GenBank/DDBJ databases">
        <authorList>
            <person name="McGinnis J.M."/>
            <person name="Wolfgang W.J."/>
        </authorList>
    </citation>
    <scope>NUCLEOTIDE SEQUENCE [LARGE SCALE GENOMIC DNA]</scope>
    <source>
        <strain evidence="6 8">JCM 14014</strain>
    </source>
</reference>
<evidence type="ECO:0000313" key="7">
    <source>
        <dbReference type="EMBL" id="SFA46422.1"/>
    </source>
</evidence>
<evidence type="ECO:0000256" key="4">
    <source>
        <dbReference type="ARBA" id="ARBA00023204"/>
    </source>
</evidence>
<dbReference type="GO" id="GO:0006285">
    <property type="term" value="P:base-excision repair, AP site formation"/>
    <property type="evidence" value="ECO:0007669"/>
    <property type="project" value="TreeGrafter"/>
</dbReference>
<dbReference type="CDD" id="cd00056">
    <property type="entry name" value="ENDO3c"/>
    <property type="match status" value="1"/>
</dbReference>
<evidence type="ECO:0000313" key="9">
    <source>
        <dbReference type="Proteomes" id="UP000182312"/>
    </source>
</evidence>
<dbReference type="Proteomes" id="UP000029846">
    <property type="component" value="Unassembled WGS sequence"/>
</dbReference>
<dbReference type="GO" id="GO:0032993">
    <property type="term" value="C:protein-DNA complex"/>
    <property type="evidence" value="ECO:0007669"/>
    <property type="project" value="TreeGrafter"/>
</dbReference>
<dbReference type="SMART" id="SM00478">
    <property type="entry name" value="ENDO3c"/>
    <property type="match status" value="1"/>
</dbReference>
<organism evidence="6 8">
    <name type="scientific">Paracoccus halophilus</name>
    <dbReference type="NCBI Taxonomy" id="376733"/>
    <lineage>
        <taxon>Bacteria</taxon>
        <taxon>Pseudomonadati</taxon>
        <taxon>Pseudomonadota</taxon>
        <taxon>Alphaproteobacteria</taxon>
        <taxon>Rhodobacterales</taxon>
        <taxon>Paracoccaceae</taxon>
        <taxon>Paracoccus</taxon>
    </lineage>
</organism>
<comment type="catalytic activity">
    <reaction evidence="1">
        <text>Hydrolysis of alkylated DNA, releasing 3-methyladenine, 3-methylguanine, 7-methylguanine and 7-methyladenine.</text>
        <dbReference type="EC" id="3.2.2.21"/>
    </reaction>
</comment>
<dbReference type="SUPFAM" id="SSF48150">
    <property type="entry name" value="DNA-glycosylase"/>
    <property type="match status" value="1"/>
</dbReference>
<name>A0A099F5S1_9RHOB</name>
<dbReference type="Proteomes" id="UP000182312">
    <property type="component" value="Unassembled WGS sequence"/>
</dbReference>
<dbReference type="Pfam" id="PF00730">
    <property type="entry name" value="HhH-GPD"/>
    <property type="match status" value="1"/>
</dbReference>
<dbReference type="EMBL" id="JRKN01000003">
    <property type="protein sequence ID" value="KGJ06070.1"/>
    <property type="molecule type" value="Genomic_DNA"/>
</dbReference>
<evidence type="ECO:0000313" key="8">
    <source>
        <dbReference type="Proteomes" id="UP000029846"/>
    </source>
</evidence>
<dbReference type="InterPro" id="IPR003265">
    <property type="entry name" value="HhH-GPD_domain"/>
</dbReference>
<dbReference type="GO" id="GO:0032131">
    <property type="term" value="F:alkylated DNA binding"/>
    <property type="evidence" value="ECO:0007669"/>
    <property type="project" value="TreeGrafter"/>
</dbReference>
<dbReference type="EC" id="3.2.2.21" evidence="2"/>
<dbReference type="STRING" id="376733.SAMN04487972_104229"/>
<evidence type="ECO:0000256" key="1">
    <source>
        <dbReference type="ARBA" id="ARBA00000086"/>
    </source>
</evidence>
<keyword evidence="8" id="KW-1185">Reference proteome</keyword>
<reference evidence="7 9" key="3">
    <citation type="submission" date="2016-10" db="EMBL/GenBank/DDBJ databases">
        <authorList>
            <person name="de Groot N.N."/>
        </authorList>
    </citation>
    <scope>NUCLEOTIDE SEQUENCE [LARGE SCALE GENOMIC DNA]</scope>
    <source>
        <strain evidence="7 9">CGMCC 1.6117</strain>
    </source>
</reference>
<accession>A0A099F5S1</accession>
<proteinExistence type="predicted"/>
<evidence type="ECO:0000259" key="5">
    <source>
        <dbReference type="SMART" id="SM00478"/>
    </source>
</evidence>
<reference evidence="6 8" key="2">
    <citation type="submission" date="2014-10" db="EMBL/GenBank/DDBJ databases">
        <title>Paracoccus sanguinis sp. nov., isolated from clinical specimens of New York State patients.</title>
        <authorList>
            <person name="Mingle L.A."/>
            <person name="Cole J.A."/>
            <person name="Lapierre P."/>
            <person name="Musser K.A."/>
        </authorList>
    </citation>
    <scope>NUCLEOTIDE SEQUENCE [LARGE SCALE GENOMIC DNA]</scope>
    <source>
        <strain evidence="6 8">JCM 14014</strain>
    </source>
</reference>
<dbReference type="PANTHER" id="PTHR43003:SF5">
    <property type="entry name" value="DNA-3-METHYLADENINE GLYCOSYLASE"/>
    <property type="match status" value="1"/>
</dbReference>
<dbReference type="InterPro" id="IPR011257">
    <property type="entry name" value="DNA_glycosylase"/>
</dbReference>
<dbReference type="GO" id="GO:0008725">
    <property type="term" value="F:DNA-3-methyladenine glycosylase activity"/>
    <property type="evidence" value="ECO:0007669"/>
    <property type="project" value="TreeGrafter"/>
</dbReference>
<protein>
    <recommendedName>
        <fullName evidence="2">DNA-3-methyladenine glycosylase II</fullName>
        <ecNumber evidence="2">3.2.2.21</ecNumber>
    </recommendedName>
</protein>
<dbReference type="Gene3D" id="1.10.340.30">
    <property type="entry name" value="Hypothetical protein, domain 2"/>
    <property type="match status" value="1"/>
</dbReference>
<dbReference type="GO" id="GO:0043916">
    <property type="term" value="F:DNA-7-methylguanine glycosylase activity"/>
    <property type="evidence" value="ECO:0007669"/>
    <property type="project" value="TreeGrafter"/>
</dbReference>
<dbReference type="eggNOG" id="COG0122">
    <property type="taxonomic scope" value="Bacteria"/>
</dbReference>
<dbReference type="AlphaFoldDB" id="A0A099F5S1"/>
<evidence type="ECO:0000256" key="2">
    <source>
        <dbReference type="ARBA" id="ARBA00012000"/>
    </source>
</evidence>
<keyword evidence="4" id="KW-0234">DNA repair</keyword>
<evidence type="ECO:0000313" key="6">
    <source>
        <dbReference type="EMBL" id="KGJ06070.1"/>
    </source>
</evidence>
<dbReference type="Gene3D" id="1.10.1670.40">
    <property type="match status" value="1"/>
</dbReference>
<sequence length="208" mass="22272">MSRRIRALADLEEGAAHLMAVCPVWARELPVLMPLPLRLRPDGFAAIRDAVVSQQISTHAASAIAARMAEAGLESEADIAGAADELMREAGLSRPKIGYLRAIAGAGIDWPGLRDLPDDEVIGRLTALPGIGRWTADIYLKFALGRADAFASGDLALAEAARLLYGLTGRPGPAALVELAAPWRPWRSVAARGLWAYYRVAKGREGIR</sequence>
<dbReference type="PANTHER" id="PTHR43003">
    <property type="entry name" value="DNA-3-METHYLADENINE GLYCOSYLASE"/>
    <property type="match status" value="1"/>
</dbReference>
<dbReference type="EMBL" id="FOJO01000004">
    <property type="protein sequence ID" value="SFA46422.1"/>
    <property type="molecule type" value="Genomic_DNA"/>
</dbReference>
<evidence type="ECO:0000256" key="3">
    <source>
        <dbReference type="ARBA" id="ARBA00022763"/>
    </source>
</evidence>
<dbReference type="GO" id="GO:0005737">
    <property type="term" value="C:cytoplasm"/>
    <property type="evidence" value="ECO:0007669"/>
    <property type="project" value="TreeGrafter"/>
</dbReference>